<sequence length="214" mass="22830">MELNPRLTRLQRRKLLLEQKDHALLLLKQARLQAVTSSSRGASAATSATLIFAQAEAGTAVCIDPSGLLLTCAHCIAETEDELDLSKPHHLLFASGTVVTAHCTAWDPERDLALLQITAAQLPPVGDESSAGFGNWQFPAIGIADRAPRVGTKLVCIGQPGSEDLECEEAGVETGYEVLCASVGQFKGYAEGQDVQDNEEIGALMHRLWSGGHS</sequence>
<dbReference type="InterPro" id="IPR043504">
    <property type="entry name" value="Peptidase_S1_PA_chymotrypsin"/>
</dbReference>
<dbReference type="AlphaFoldDB" id="A0AAD4ET19"/>
<dbReference type="EMBL" id="JAHCVI010000003">
    <property type="protein sequence ID" value="KAG7287024.1"/>
    <property type="molecule type" value="Genomic_DNA"/>
</dbReference>
<dbReference type="SUPFAM" id="SSF50494">
    <property type="entry name" value="Trypsin-like serine proteases"/>
    <property type="match status" value="1"/>
</dbReference>
<name>A0AAD4ET19_9PEZI</name>
<keyword evidence="2" id="KW-1185">Reference proteome</keyword>
<gene>
    <name evidence="1" type="ORF">NEMBOFW57_006524</name>
</gene>
<organism evidence="1 2">
    <name type="scientific">Staphylotrichum longicolle</name>
    <dbReference type="NCBI Taxonomy" id="669026"/>
    <lineage>
        <taxon>Eukaryota</taxon>
        <taxon>Fungi</taxon>
        <taxon>Dikarya</taxon>
        <taxon>Ascomycota</taxon>
        <taxon>Pezizomycotina</taxon>
        <taxon>Sordariomycetes</taxon>
        <taxon>Sordariomycetidae</taxon>
        <taxon>Sordariales</taxon>
        <taxon>Chaetomiaceae</taxon>
        <taxon>Staphylotrichum</taxon>
    </lineage>
</organism>
<reference evidence="1" key="1">
    <citation type="submission" date="2023-02" db="EMBL/GenBank/DDBJ databases">
        <authorList>
            <person name="Palmer J.M."/>
        </authorList>
    </citation>
    <scope>NUCLEOTIDE SEQUENCE</scope>
    <source>
        <strain evidence="1">FW57</strain>
    </source>
</reference>
<evidence type="ECO:0000313" key="1">
    <source>
        <dbReference type="EMBL" id="KAG7287024.1"/>
    </source>
</evidence>
<dbReference type="Proteomes" id="UP001197093">
    <property type="component" value="Unassembled WGS sequence"/>
</dbReference>
<proteinExistence type="predicted"/>
<protein>
    <recommendedName>
        <fullName evidence="3">AT hook domain-containing protein</fullName>
    </recommendedName>
</protein>
<comment type="caution">
    <text evidence="1">The sequence shown here is derived from an EMBL/GenBank/DDBJ whole genome shotgun (WGS) entry which is preliminary data.</text>
</comment>
<dbReference type="Pfam" id="PF13365">
    <property type="entry name" value="Trypsin_2"/>
    <property type="match status" value="1"/>
</dbReference>
<evidence type="ECO:0000313" key="2">
    <source>
        <dbReference type="Proteomes" id="UP001197093"/>
    </source>
</evidence>
<accession>A0AAD4ET19</accession>
<dbReference type="InterPro" id="IPR009003">
    <property type="entry name" value="Peptidase_S1_PA"/>
</dbReference>
<evidence type="ECO:0008006" key="3">
    <source>
        <dbReference type="Google" id="ProtNLM"/>
    </source>
</evidence>
<dbReference type="Gene3D" id="2.40.10.10">
    <property type="entry name" value="Trypsin-like serine proteases"/>
    <property type="match status" value="1"/>
</dbReference>